<evidence type="ECO:0000256" key="2">
    <source>
        <dbReference type="ARBA" id="ARBA00023125"/>
    </source>
</evidence>
<dbReference type="Pfam" id="PF00196">
    <property type="entry name" value="GerE"/>
    <property type="match status" value="1"/>
</dbReference>
<dbReference type="EMBL" id="QFFF01000001">
    <property type="protein sequence ID" value="PWG02224.1"/>
    <property type="molecule type" value="Genomic_DNA"/>
</dbReference>
<proteinExistence type="predicted"/>
<dbReference type="PANTHER" id="PTHR44688">
    <property type="entry name" value="DNA-BINDING TRANSCRIPTIONAL ACTIVATOR DEVR_DOSR"/>
    <property type="match status" value="1"/>
</dbReference>
<dbReference type="PROSITE" id="PS00622">
    <property type="entry name" value="HTH_LUXR_1"/>
    <property type="match status" value="1"/>
</dbReference>
<evidence type="ECO:0000313" key="5">
    <source>
        <dbReference type="EMBL" id="PWG02224.1"/>
    </source>
</evidence>
<dbReference type="PROSITE" id="PS50043">
    <property type="entry name" value="HTH_LUXR_2"/>
    <property type="match status" value="1"/>
</dbReference>
<dbReference type="CDD" id="cd06170">
    <property type="entry name" value="LuxR_C_like"/>
    <property type="match status" value="1"/>
</dbReference>
<dbReference type="AlphaFoldDB" id="A0A2U2J1M6"/>
<dbReference type="PANTHER" id="PTHR44688:SF16">
    <property type="entry name" value="DNA-BINDING TRANSCRIPTIONAL ACTIVATOR DEVR_DOSR"/>
    <property type="match status" value="1"/>
</dbReference>
<dbReference type="SMART" id="SM00421">
    <property type="entry name" value="HTH_LUXR"/>
    <property type="match status" value="1"/>
</dbReference>
<dbReference type="InterPro" id="IPR000792">
    <property type="entry name" value="Tscrpt_reg_LuxR_C"/>
</dbReference>
<accession>A0A2U2J1M6</accession>
<keyword evidence="3" id="KW-0804">Transcription</keyword>
<keyword evidence="1" id="KW-0805">Transcription regulation</keyword>
<dbReference type="GO" id="GO:0003677">
    <property type="term" value="F:DNA binding"/>
    <property type="evidence" value="ECO:0007669"/>
    <property type="project" value="UniProtKB-KW"/>
</dbReference>
<keyword evidence="6" id="KW-1185">Reference proteome</keyword>
<organism evidence="5 6">
    <name type="scientific">Allosphingosinicella humi</name>
    <dbReference type="NCBI Taxonomy" id="2068657"/>
    <lineage>
        <taxon>Bacteria</taxon>
        <taxon>Pseudomonadati</taxon>
        <taxon>Pseudomonadota</taxon>
        <taxon>Alphaproteobacteria</taxon>
        <taxon>Sphingomonadales</taxon>
        <taxon>Sphingomonadaceae</taxon>
        <taxon>Allosphingosinicella</taxon>
    </lineage>
</organism>
<comment type="caution">
    <text evidence="5">The sequence shown here is derived from an EMBL/GenBank/DDBJ whole genome shotgun (WGS) entry which is preliminary data.</text>
</comment>
<feature type="domain" description="HTH luxR-type" evidence="4">
    <location>
        <begin position="133"/>
        <end position="198"/>
    </location>
</feature>
<dbReference type="Gene3D" id="1.10.10.10">
    <property type="entry name" value="Winged helix-like DNA-binding domain superfamily/Winged helix DNA-binding domain"/>
    <property type="match status" value="1"/>
</dbReference>
<evidence type="ECO:0000256" key="3">
    <source>
        <dbReference type="ARBA" id="ARBA00023163"/>
    </source>
</evidence>
<keyword evidence="2" id="KW-0238">DNA-binding</keyword>
<protein>
    <recommendedName>
        <fullName evidence="4">HTH luxR-type domain-containing protein</fullName>
    </recommendedName>
</protein>
<dbReference type="Proteomes" id="UP000245916">
    <property type="component" value="Unassembled WGS sequence"/>
</dbReference>
<dbReference type="GO" id="GO:0006355">
    <property type="term" value="P:regulation of DNA-templated transcription"/>
    <property type="evidence" value="ECO:0007669"/>
    <property type="project" value="InterPro"/>
</dbReference>
<gene>
    <name evidence="5" type="ORF">DF286_04590</name>
</gene>
<reference evidence="5 6" key="1">
    <citation type="submission" date="2018-05" db="EMBL/GenBank/DDBJ databases">
        <title>Genome of Sphingosinicella humi QZX222.</title>
        <authorList>
            <person name="Qiao Z."/>
            <person name="Wang G."/>
        </authorList>
    </citation>
    <scope>NUCLEOTIDE SEQUENCE [LARGE SCALE GENOMIC DNA]</scope>
    <source>
        <strain evidence="5 6">QZX222</strain>
    </source>
</reference>
<evidence type="ECO:0000259" key="4">
    <source>
        <dbReference type="PROSITE" id="PS50043"/>
    </source>
</evidence>
<dbReference type="InterPro" id="IPR016032">
    <property type="entry name" value="Sig_transdc_resp-reg_C-effctor"/>
</dbReference>
<dbReference type="InterPro" id="IPR036388">
    <property type="entry name" value="WH-like_DNA-bd_sf"/>
</dbReference>
<dbReference type="SUPFAM" id="SSF46894">
    <property type="entry name" value="C-terminal effector domain of the bipartite response regulators"/>
    <property type="match status" value="1"/>
</dbReference>
<evidence type="ECO:0000313" key="6">
    <source>
        <dbReference type="Proteomes" id="UP000245916"/>
    </source>
</evidence>
<evidence type="ECO:0000256" key="1">
    <source>
        <dbReference type="ARBA" id="ARBA00023015"/>
    </source>
</evidence>
<name>A0A2U2J1M6_9SPHN</name>
<sequence length="199" mass="22238">MEVGCGETEVLRGDGPPWLALQWIDGDPLPRCLVNNALELVWANPPAQGHFLKGRDIECYDGVITLSNPGRLAAFAKFVLGCGREVSTFCLPRDNGDGFLLFRAREVGRHGGQRFFGIAFHSSEPLAEWRYADLNIAFQLTRSEIKVVEKLAEGHTTDEIASDMRISIATVRSHLKHVYAKLEVTSREGLFSRIQPFRL</sequence>
<dbReference type="PRINTS" id="PR00038">
    <property type="entry name" value="HTHLUXR"/>
</dbReference>